<dbReference type="PATRIC" id="fig|1280953.3.peg.3788"/>
<dbReference type="SMART" id="SM00530">
    <property type="entry name" value="HTH_XRE"/>
    <property type="match status" value="1"/>
</dbReference>
<keyword evidence="3" id="KW-1185">Reference proteome</keyword>
<dbReference type="STRING" id="1280953.HOC_18936"/>
<organism evidence="2 3">
    <name type="scientific">Hyphomonas oceanitis SCH89</name>
    <dbReference type="NCBI Taxonomy" id="1280953"/>
    <lineage>
        <taxon>Bacteria</taxon>
        <taxon>Pseudomonadati</taxon>
        <taxon>Pseudomonadota</taxon>
        <taxon>Alphaproteobacteria</taxon>
        <taxon>Hyphomonadales</taxon>
        <taxon>Hyphomonadaceae</taxon>
        <taxon>Hyphomonas</taxon>
    </lineage>
</organism>
<dbReference type="EMBL" id="ARYL01000051">
    <property type="protein sequence ID" value="KDA00763.1"/>
    <property type="molecule type" value="Genomic_DNA"/>
</dbReference>
<dbReference type="eggNOG" id="COG1396">
    <property type="taxonomic scope" value="Bacteria"/>
</dbReference>
<dbReference type="SUPFAM" id="SSF47413">
    <property type="entry name" value="lambda repressor-like DNA-binding domains"/>
    <property type="match status" value="1"/>
</dbReference>
<dbReference type="InterPro" id="IPR052345">
    <property type="entry name" value="Rad_response_metalloprotease"/>
</dbReference>
<dbReference type="Gene3D" id="1.10.260.40">
    <property type="entry name" value="lambda repressor-like DNA-binding domains"/>
    <property type="match status" value="1"/>
</dbReference>
<evidence type="ECO:0000313" key="3">
    <source>
        <dbReference type="Proteomes" id="UP000024942"/>
    </source>
</evidence>
<protein>
    <submittedName>
        <fullName evidence="2">Helix-turn-helix domain-containing protein</fullName>
    </submittedName>
</protein>
<feature type="domain" description="HTH cro/C1-type" evidence="1">
    <location>
        <begin position="19"/>
        <end position="73"/>
    </location>
</feature>
<accession>A0A059G2Q8</accession>
<evidence type="ECO:0000313" key="2">
    <source>
        <dbReference type="EMBL" id="KDA00763.1"/>
    </source>
</evidence>
<name>A0A059G2Q8_9PROT</name>
<dbReference type="InterPro" id="IPR001387">
    <property type="entry name" value="Cro/C1-type_HTH"/>
</dbReference>
<evidence type="ECO:0000259" key="1">
    <source>
        <dbReference type="PROSITE" id="PS50943"/>
    </source>
</evidence>
<dbReference type="InterPro" id="IPR010982">
    <property type="entry name" value="Lambda_DNA-bd_dom_sf"/>
</dbReference>
<comment type="caution">
    <text evidence="2">The sequence shown here is derived from an EMBL/GenBank/DDBJ whole genome shotgun (WGS) entry which is preliminary data.</text>
</comment>
<dbReference type="PROSITE" id="PS50943">
    <property type="entry name" value="HTH_CROC1"/>
    <property type="match status" value="1"/>
</dbReference>
<dbReference type="Pfam" id="PF01381">
    <property type="entry name" value="HTH_3"/>
    <property type="match status" value="1"/>
</dbReference>
<sequence>MRYVVSNPDEKSGKFAERLLSAREKRGFSQAELGAKADLQPAAIGHFEKGRRSPSFQNVRKLANALNISADYLLGRTDSMEGATTAFRGEDKLNNDDREFIQMMIENMNRKSEGSK</sequence>
<dbReference type="PANTHER" id="PTHR43236:SF1">
    <property type="entry name" value="BLL7220 PROTEIN"/>
    <property type="match status" value="1"/>
</dbReference>
<dbReference type="GO" id="GO:0003677">
    <property type="term" value="F:DNA binding"/>
    <property type="evidence" value="ECO:0007669"/>
    <property type="project" value="InterPro"/>
</dbReference>
<reference evidence="2 3" key="1">
    <citation type="journal article" date="2014" name="Antonie Van Leeuwenhoek">
        <title>Hyphomonas beringensis sp. nov. and Hyphomonas chukchiensis sp. nov., isolated from surface seawater of the Bering Sea and Chukchi Sea.</title>
        <authorList>
            <person name="Li C."/>
            <person name="Lai Q."/>
            <person name="Li G."/>
            <person name="Dong C."/>
            <person name="Wang J."/>
            <person name="Liao Y."/>
            <person name="Shao Z."/>
        </authorList>
    </citation>
    <scope>NUCLEOTIDE SEQUENCE [LARGE SCALE GENOMIC DNA]</scope>
    <source>
        <strain evidence="2 3">SCH89</strain>
    </source>
</reference>
<dbReference type="AlphaFoldDB" id="A0A059G2Q8"/>
<dbReference type="CDD" id="cd00093">
    <property type="entry name" value="HTH_XRE"/>
    <property type="match status" value="1"/>
</dbReference>
<gene>
    <name evidence="2" type="ORF">HOC_18936</name>
</gene>
<dbReference type="PANTHER" id="PTHR43236">
    <property type="entry name" value="ANTITOXIN HIGA1"/>
    <property type="match status" value="1"/>
</dbReference>
<proteinExistence type="predicted"/>
<dbReference type="Proteomes" id="UP000024942">
    <property type="component" value="Unassembled WGS sequence"/>
</dbReference>